<dbReference type="Pfam" id="PF01477">
    <property type="entry name" value="PLAT"/>
    <property type="match status" value="1"/>
</dbReference>
<dbReference type="InterPro" id="IPR001885">
    <property type="entry name" value="LipOase_mml"/>
</dbReference>
<evidence type="ECO:0000256" key="10">
    <source>
        <dbReference type="ARBA" id="ARBA00023098"/>
    </source>
</evidence>
<evidence type="ECO:0000256" key="1">
    <source>
        <dbReference type="ARBA" id="ARBA00001962"/>
    </source>
</evidence>
<dbReference type="PROSITE" id="PS51393">
    <property type="entry name" value="LIPOXYGENASE_3"/>
    <property type="match status" value="1"/>
</dbReference>
<dbReference type="PRINTS" id="PR00087">
    <property type="entry name" value="LIPOXYGENASE"/>
</dbReference>
<dbReference type="PROSITE" id="PS50095">
    <property type="entry name" value="PLAT"/>
    <property type="match status" value="1"/>
</dbReference>
<keyword evidence="6 12" id="KW-0479">Metal-binding</keyword>
<evidence type="ECO:0000256" key="5">
    <source>
        <dbReference type="ARBA" id="ARBA00022490"/>
    </source>
</evidence>
<evidence type="ECO:0000256" key="4">
    <source>
        <dbReference type="ARBA" id="ARBA00009419"/>
    </source>
</evidence>
<evidence type="ECO:0000259" key="13">
    <source>
        <dbReference type="PROSITE" id="PS50095"/>
    </source>
</evidence>
<dbReference type="CDD" id="cd01753">
    <property type="entry name" value="PLAT_LOX"/>
    <property type="match status" value="1"/>
</dbReference>
<dbReference type="InterPro" id="IPR036226">
    <property type="entry name" value="LipOase_C_sf"/>
</dbReference>
<dbReference type="Gene3D" id="1.20.245.10">
    <property type="entry name" value="Lipoxygenase-1, Domain 5"/>
    <property type="match status" value="2"/>
</dbReference>
<dbReference type="InterPro" id="IPR001024">
    <property type="entry name" value="PLAT/LH2_dom"/>
</dbReference>
<dbReference type="PROSITE" id="PS00081">
    <property type="entry name" value="LIPOXYGENASE_2"/>
    <property type="match status" value="1"/>
</dbReference>
<dbReference type="InterPro" id="IPR013819">
    <property type="entry name" value="LipOase_C"/>
</dbReference>
<evidence type="ECO:0000256" key="3">
    <source>
        <dbReference type="ARBA" id="ARBA00005189"/>
    </source>
</evidence>
<dbReference type="Pfam" id="PF00305">
    <property type="entry name" value="Lipoxygenase"/>
    <property type="match status" value="2"/>
</dbReference>
<evidence type="ECO:0000256" key="11">
    <source>
        <dbReference type="PROSITE-ProRule" id="PRU00152"/>
    </source>
</evidence>
<keyword evidence="10" id="KW-0443">Lipid metabolism</keyword>
<keyword evidence="9 12" id="KW-0408">Iron</keyword>
<dbReference type="InterPro" id="IPR036392">
    <property type="entry name" value="PLAT/LH2_dom_sf"/>
</dbReference>
<feature type="domain" description="Lipoxygenase" evidence="14">
    <location>
        <begin position="114"/>
        <end position="621"/>
    </location>
</feature>
<keyword evidence="5" id="KW-0963">Cytoplasm</keyword>
<comment type="caution">
    <text evidence="11">Lacks conserved residue(s) required for the propagation of feature annotation.</text>
</comment>
<dbReference type="SUPFAM" id="SSF48484">
    <property type="entry name" value="Lipoxigenase"/>
    <property type="match status" value="1"/>
</dbReference>
<dbReference type="InterPro" id="IPR020833">
    <property type="entry name" value="LipOase_Fe_BS"/>
</dbReference>
<dbReference type="InterPro" id="IPR020834">
    <property type="entry name" value="LipOase_CS"/>
</dbReference>
<dbReference type="InterPro" id="IPR042062">
    <property type="entry name" value="PLAT_LOX_verte"/>
</dbReference>
<dbReference type="SUPFAM" id="SSF49723">
    <property type="entry name" value="Lipase/lipooxygenase domain (PLAT/LH2 domain)"/>
    <property type="match status" value="1"/>
</dbReference>
<dbReference type="PROSITE" id="PS00711">
    <property type="entry name" value="LIPOXYGENASE_1"/>
    <property type="match status" value="1"/>
</dbReference>
<dbReference type="InterPro" id="IPR000907">
    <property type="entry name" value="LipOase"/>
</dbReference>
<comment type="pathway">
    <text evidence="3">Lipid metabolism.</text>
</comment>
<dbReference type="Proteomes" id="UP001652640">
    <property type="component" value="Chromosome 17"/>
</dbReference>
<evidence type="ECO:0000313" key="16">
    <source>
        <dbReference type="RefSeq" id="XP_070335064.1"/>
    </source>
</evidence>
<organism evidence="15 16">
    <name type="scientific">Odocoileus virginianus</name>
    <name type="common">White-tailed deer</name>
    <dbReference type="NCBI Taxonomy" id="9874"/>
    <lineage>
        <taxon>Eukaryota</taxon>
        <taxon>Metazoa</taxon>
        <taxon>Chordata</taxon>
        <taxon>Craniata</taxon>
        <taxon>Vertebrata</taxon>
        <taxon>Euteleostomi</taxon>
        <taxon>Mammalia</taxon>
        <taxon>Eutheria</taxon>
        <taxon>Laurasiatheria</taxon>
        <taxon>Artiodactyla</taxon>
        <taxon>Ruminantia</taxon>
        <taxon>Pecora</taxon>
        <taxon>Cervidae</taxon>
        <taxon>Odocoileinae</taxon>
        <taxon>Odocoileus</taxon>
    </lineage>
</organism>
<keyword evidence="8 12" id="KW-0560">Oxidoreductase</keyword>
<dbReference type="PRINTS" id="PR00467">
    <property type="entry name" value="MAMLPOXGNASE"/>
</dbReference>
<proteinExistence type="inferred from homology"/>
<evidence type="ECO:0000256" key="8">
    <source>
        <dbReference type="ARBA" id="ARBA00023002"/>
    </source>
</evidence>
<name>A0ABM4J4R8_ODOVR</name>
<feature type="domain" description="PLAT" evidence="13">
    <location>
        <begin position="2"/>
        <end position="114"/>
    </location>
</feature>
<reference evidence="16" key="2">
    <citation type="submission" date="2025-08" db="UniProtKB">
        <authorList>
            <consortium name="RefSeq"/>
        </authorList>
    </citation>
    <scope>IDENTIFICATION</scope>
    <source>
        <tissue evidence="16">Tongue muscle</tissue>
    </source>
</reference>
<sequence>MSKYRIRVATGDSLLAGSSNLVQLWLVGEHGEKDLGKILRPIRIREVQLEVEVSLYLGRLLLVKLRKHKGLVGFDWFCKWIAVQGPGTQGEAFFPCYRWVQGNEIICLPEGTARTVRDDPQNQFKKHREQELEERRKVYRWGFWKEGLILPIVGNTQWDLPRNERFREDKDLDFSLSLAKVLKDLALKGTLDLTNSVRRLEDFNKVFPRGKTPLAERVRNSWKDDALFGYQFLNGANPMLLRRSTSLPSRLVLPPEMEDLKTQLEKELQTGSLFEADFSLLDGVKPNVIIFKQQYVAAPLVMLKLQPDGRLLPMVIQLQPPRNGCPPPVLFLPSDPPMAWLLAKIWVRSSDFQLHQLQSHLLRGHLIAEVISVATTRSLPSLHPIYKLLIPHFRYTMEINVLARSNLVSEWGIFDLVVSTGSGGHVDILQRATAGLTYRSFCPPDDLADRGLLDVKSSLYGQDALRLWGVISRFPISLESRAQLCHFITMCIFTCTGQHASTHQGQLDWYSWIPNGPCTMQKPPPISKDVTEKDIVDSLPSLHQARTQKTFIKFLGRRQPVMVALGQHKESYFSDPGPQAVLKQFQEELAALDKEIEVRNAGLDLPYEYLRPSMVENSVTI</sequence>
<keyword evidence="7 12" id="KW-0223">Dioxygenase</keyword>
<evidence type="ECO:0000259" key="14">
    <source>
        <dbReference type="PROSITE" id="PS51393"/>
    </source>
</evidence>
<dbReference type="SMART" id="SM00308">
    <property type="entry name" value="LH2"/>
    <property type="match status" value="1"/>
</dbReference>
<evidence type="ECO:0000256" key="2">
    <source>
        <dbReference type="ARBA" id="ARBA00004496"/>
    </source>
</evidence>
<protein>
    <submittedName>
        <fullName evidence="16">Polyunsaturated fatty acid (12S)/(13S)-lipoxygenase, epidermal-type-like isoform X3</fullName>
    </submittedName>
</protein>
<dbReference type="Gene3D" id="3.10.450.60">
    <property type="match status" value="1"/>
</dbReference>
<reference evidence="15" key="1">
    <citation type="journal article" date="2022" name="J. Hered.">
        <title>A De Novo Chromosome-Level Genome Assembly of the White-Tailed Deer, Odocoileus Virginianus.</title>
        <authorList>
            <person name="London E.W."/>
            <person name="Roca A.L."/>
            <person name="Novakofski J.E."/>
            <person name="Mateus-Pinilla N.E."/>
        </authorList>
    </citation>
    <scope>NUCLEOTIDE SEQUENCE [LARGE SCALE GENOMIC DNA]</scope>
</reference>
<evidence type="ECO:0000256" key="7">
    <source>
        <dbReference type="ARBA" id="ARBA00022964"/>
    </source>
</evidence>
<dbReference type="RefSeq" id="XP_070335064.1">
    <property type="nucleotide sequence ID" value="XM_070478963.1"/>
</dbReference>
<evidence type="ECO:0000256" key="6">
    <source>
        <dbReference type="ARBA" id="ARBA00022723"/>
    </source>
</evidence>
<evidence type="ECO:0000256" key="12">
    <source>
        <dbReference type="RuleBase" id="RU003974"/>
    </source>
</evidence>
<accession>A0ABM4J4R8</accession>
<keyword evidence="15" id="KW-1185">Reference proteome</keyword>
<gene>
    <name evidence="16" type="primary">LOC110150170</name>
</gene>
<evidence type="ECO:0000256" key="9">
    <source>
        <dbReference type="ARBA" id="ARBA00023004"/>
    </source>
</evidence>
<dbReference type="PANTHER" id="PTHR11771">
    <property type="entry name" value="LIPOXYGENASE"/>
    <property type="match status" value="1"/>
</dbReference>
<comment type="cofactor">
    <cofactor evidence="1 12">
        <name>Fe cation</name>
        <dbReference type="ChEBI" id="CHEBI:24875"/>
    </cofactor>
</comment>
<comment type="subcellular location">
    <subcellularLocation>
        <location evidence="2">Cytoplasm</location>
    </subcellularLocation>
</comment>
<comment type="similarity">
    <text evidence="4 12">Belongs to the lipoxygenase family.</text>
</comment>
<dbReference type="GeneID" id="110150170"/>
<dbReference type="Gene3D" id="2.60.60.20">
    <property type="entry name" value="PLAT/LH2 domain"/>
    <property type="match status" value="1"/>
</dbReference>
<evidence type="ECO:0000313" key="15">
    <source>
        <dbReference type="Proteomes" id="UP001652640"/>
    </source>
</evidence>